<feature type="coiled-coil region" evidence="1">
    <location>
        <begin position="284"/>
        <end position="346"/>
    </location>
</feature>
<evidence type="ECO:0000313" key="4">
    <source>
        <dbReference type="Proteomes" id="UP000009168"/>
    </source>
</evidence>
<accession>I7M1C5</accession>
<name>I7M1C5_TETTS</name>
<dbReference type="eggNOG" id="ENOG502SRK9">
    <property type="taxonomic scope" value="Eukaryota"/>
</dbReference>
<dbReference type="AlphaFoldDB" id="I7M1C5"/>
<feature type="compositionally biased region" description="Polar residues" evidence="2">
    <location>
        <begin position="399"/>
        <end position="408"/>
    </location>
</feature>
<dbReference type="STRING" id="312017.I7M1C5"/>
<dbReference type="Proteomes" id="UP000009168">
    <property type="component" value="Unassembled WGS sequence"/>
</dbReference>
<evidence type="ECO:0000313" key="3">
    <source>
        <dbReference type="EMBL" id="EAR96064.2"/>
    </source>
</evidence>
<dbReference type="OrthoDB" id="310114at2759"/>
<dbReference type="InParanoid" id="I7M1C5"/>
<sequence length="408" mass="48998">MSNYKNQSSYSPISRQEGYEKDIIISQLKSEIWELKQQEREYSEIIAHNKNLEGQYQLLKDEKFRIENELKQKNHEQIKQLANYRQRVDQLEQALTERKIEIQELRAENIAQREHCDHKQLEISRLKTEQIHLEDTITRLQNENISIKNELDDLRDYKRKVNSDMELLINTNDNLQSKTLDQDKIIRSLDYEKIQQQRYVDSLKSQITQLENELINKSDNIKDVQNQVIDYKQQLVSLERALEDVEKLREKYKQESLHHQTCLKEEISKNFDLNQQILNLDSNLRSKVNFIDELKRQLDEVKRDVTETLEQNDFISNELERYKRNFDIASAQNAELLRQLEQFNEQDEEIRHILDRKGQVREIKTRVDNYLRQSQNDFRMVSPNNRSYLAASGKHNRRNSQNSASKYE</sequence>
<dbReference type="GeneID" id="7834242"/>
<dbReference type="RefSeq" id="XP_001016309.2">
    <property type="nucleotide sequence ID" value="XM_001016309.3"/>
</dbReference>
<dbReference type="KEGG" id="tet:TTHERM_00128280"/>
<keyword evidence="4" id="KW-1185">Reference proteome</keyword>
<evidence type="ECO:0000256" key="2">
    <source>
        <dbReference type="SAM" id="MobiDB-lite"/>
    </source>
</evidence>
<proteinExistence type="predicted"/>
<dbReference type="EMBL" id="GG662699">
    <property type="protein sequence ID" value="EAR96064.2"/>
    <property type="molecule type" value="Genomic_DNA"/>
</dbReference>
<organism evidence="3 4">
    <name type="scientific">Tetrahymena thermophila (strain SB210)</name>
    <dbReference type="NCBI Taxonomy" id="312017"/>
    <lineage>
        <taxon>Eukaryota</taxon>
        <taxon>Sar</taxon>
        <taxon>Alveolata</taxon>
        <taxon>Ciliophora</taxon>
        <taxon>Intramacronucleata</taxon>
        <taxon>Oligohymenophorea</taxon>
        <taxon>Hymenostomatida</taxon>
        <taxon>Tetrahymenina</taxon>
        <taxon>Tetrahymenidae</taxon>
        <taxon>Tetrahymena</taxon>
    </lineage>
</organism>
<evidence type="ECO:0000256" key="1">
    <source>
        <dbReference type="SAM" id="Coils"/>
    </source>
</evidence>
<keyword evidence="1" id="KW-0175">Coiled coil</keyword>
<reference evidence="4" key="1">
    <citation type="journal article" date="2006" name="PLoS Biol.">
        <title>Macronuclear genome sequence of the ciliate Tetrahymena thermophila, a model eukaryote.</title>
        <authorList>
            <person name="Eisen J.A."/>
            <person name="Coyne R.S."/>
            <person name="Wu M."/>
            <person name="Wu D."/>
            <person name="Thiagarajan M."/>
            <person name="Wortman J.R."/>
            <person name="Badger J.H."/>
            <person name="Ren Q."/>
            <person name="Amedeo P."/>
            <person name="Jones K.M."/>
            <person name="Tallon L.J."/>
            <person name="Delcher A.L."/>
            <person name="Salzberg S.L."/>
            <person name="Silva J.C."/>
            <person name="Haas B.J."/>
            <person name="Majoros W.H."/>
            <person name="Farzad M."/>
            <person name="Carlton J.M."/>
            <person name="Smith R.K. Jr."/>
            <person name="Garg J."/>
            <person name="Pearlman R.E."/>
            <person name="Karrer K.M."/>
            <person name="Sun L."/>
            <person name="Manning G."/>
            <person name="Elde N.C."/>
            <person name="Turkewitz A.P."/>
            <person name="Asai D.J."/>
            <person name="Wilkes D.E."/>
            <person name="Wang Y."/>
            <person name="Cai H."/>
            <person name="Collins K."/>
            <person name="Stewart B.A."/>
            <person name="Lee S.R."/>
            <person name="Wilamowska K."/>
            <person name="Weinberg Z."/>
            <person name="Ruzzo W.L."/>
            <person name="Wloga D."/>
            <person name="Gaertig J."/>
            <person name="Frankel J."/>
            <person name="Tsao C.-C."/>
            <person name="Gorovsky M.A."/>
            <person name="Keeling P.J."/>
            <person name="Waller R.F."/>
            <person name="Patron N.J."/>
            <person name="Cherry J.M."/>
            <person name="Stover N.A."/>
            <person name="Krieger C.J."/>
            <person name="del Toro C."/>
            <person name="Ryder H.F."/>
            <person name="Williamson S.C."/>
            <person name="Barbeau R.A."/>
            <person name="Hamilton E.P."/>
            <person name="Orias E."/>
        </authorList>
    </citation>
    <scope>NUCLEOTIDE SEQUENCE [LARGE SCALE GENOMIC DNA]</scope>
    <source>
        <strain evidence="4">SB210</strain>
    </source>
</reference>
<protein>
    <submittedName>
        <fullName evidence="3">Uncharacterized protein</fullName>
    </submittedName>
</protein>
<feature type="coiled-coil region" evidence="1">
    <location>
        <begin position="35"/>
        <end position="258"/>
    </location>
</feature>
<feature type="region of interest" description="Disordered" evidence="2">
    <location>
        <begin position="388"/>
        <end position="408"/>
    </location>
</feature>
<gene>
    <name evidence="3" type="ORF">TTHERM_00128280</name>
</gene>
<dbReference type="Gene3D" id="1.20.5.4090">
    <property type="match status" value="1"/>
</dbReference>